<keyword evidence="5" id="KW-0963">Cytoplasm</keyword>
<dbReference type="GO" id="GO:0005634">
    <property type="term" value="C:nucleus"/>
    <property type="evidence" value="ECO:0007669"/>
    <property type="project" value="UniProtKB-SubCell"/>
</dbReference>
<dbReference type="InterPro" id="IPR000467">
    <property type="entry name" value="G_patch_dom"/>
</dbReference>
<comment type="caution">
    <text evidence="12">The sequence shown here is derived from an EMBL/GenBank/DDBJ whole genome shotgun (WGS) entry which is preliminary data.</text>
</comment>
<dbReference type="PANTHER" id="PTHR14195">
    <property type="entry name" value="G PATCH DOMAIN CONTAINING PROTEIN 2"/>
    <property type="match status" value="1"/>
</dbReference>
<comment type="similarity">
    <text evidence="3">Belongs to the SQS1 family.</text>
</comment>
<evidence type="ECO:0000313" key="13">
    <source>
        <dbReference type="Proteomes" id="UP001369815"/>
    </source>
</evidence>
<evidence type="ECO:0000256" key="9">
    <source>
        <dbReference type="SAM" id="MobiDB-lite"/>
    </source>
</evidence>
<dbReference type="Pfam" id="PF01424">
    <property type="entry name" value="R3H"/>
    <property type="match status" value="1"/>
</dbReference>
<dbReference type="InterPro" id="IPR036867">
    <property type="entry name" value="R3H_dom_sf"/>
</dbReference>
<feature type="compositionally biased region" description="Polar residues" evidence="9">
    <location>
        <begin position="95"/>
        <end position="107"/>
    </location>
</feature>
<feature type="compositionally biased region" description="Basic residues" evidence="9">
    <location>
        <begin position="14"/>
        <end position="23"/>
    </location>
</feature>
<dbReference type="PROSITE" id="PS51061">
    <property type="entry name" value="R3H"/>
    <property type="match status" value="1"/>
</dbReference>
<dbReference type="GO" id="GO:0006397">
    <property type="term" value="P:mRNA processing"/>
    <property type="evidence" value="ECO:0007669"/>
    <property type="project" value="UniProtKB-KW"/>
</dbReference>
<proteinExistence type="inferred from homology"/>
<feature type="region of interest" description="Disordered" evidence="9">
    <location>
        <begin position="376"/>
        <end position="402"/>
    </location>
</feature>
<comment type="subcellular location">
    <subcellularLocation>
        <location evidence="2">Cytoplasm</location>
    </subcellularLocation>
    <subcellularLocation>
        <location evidence="1">Nucleus</location>
    </subcellularLocation>
</comment>
<organism evidence="12 13">
    <name type="scientific">Daldinia eschscholtzii</name>
    <dbReference type="NCBI Taxonomy" id="292717"/>
    <lineage>
        <taxon>Eukaryota</taxon>
        <taxon>Fungi</taxon>
        <taxon>Dikarya</taxon>
        <taxon>Ascomycota</taxon>
        <taxon>Pezizomycotina</taxon>
        <taxon>Sordariomycetes</taxon>
        <taxon>Xylariomycetidae</taxon>
        <taxon>Xylariales</taxon>
        <taxon>Hypoxylaceae</taxon>
        <taxon>Daldinia</taxon>
    </lineage>
</organism>
<feature type="region of interest" description="Disordered" evidence="9">
    <location>
        <begin position="302"/>
        <end position="341"/>
    </location>
</feature>
<dbReference type="Gene3D" id="3.30.1370.50">
    <property type="entry name" value="R3H-like domain"/>
    <property type="match status" value="1"/>
</dbReference>
<feature type="compositionally biased region" description="Basic and acidic residues" evidence="9">
    <location>
        <begin position="222"/>
        <end position="239"/>
    </location>
</feature>
<evidence type="ECO:0000256" key="8">
    <source>
        <dbReference type="ARBA" id="ARBA00023242"/>
    </source>
</evidence>
<keyword evidence="7" id="KW-0508">mRNA splicing</keyword>
<evidence type="ECO:0000256" key="4">
    <source>
        <dbReference type="ARBA" id="ARBA00018964"/>
    </source>
</evidence>
<keyword evidence="13" id="KW-1185">Reference proteome</keyword>
<evidence type="ECO:0000256" key="2">
    <source>
        <dbReference type="ARBA" id="ARBA00004496"/>
    </source>
</evidence>
<keyword evidence="8" id="KW-0539">Nucleus</keyword>
<dbReference type="SMART" id="SM00393">
    <property type="entry name" value="R3H"/>
    <property type="match status" value="1"/>
</dbReference>
<dbReference type="PROSITE" id="PS50174">
    <property type="entry name" value="G_PATCH"/>
    <property type="match status" value="1"/>
</dbReference>
<name>A0AAX6MJ68_9PEZI</name>
<keyword evidence="6" id="KW-0507">mRNA processing</keyword>
<feature type="compositionally biased region" description="Polar residues" evidence="9">
    <location>
        <begin position="31"/>
        <end position="45"/>
    </location>
</feature>
<dbReference type="InterPro" id="IPR034082">
    <property type="entry name" value="R3H_G-patch"/>
</dbReference>
<evidence type="ECO:0000259" key="11">
    <source>
        <dbReference type="PROSITE" id="PS51061"/>
    </source>
</evidence>
<dbReference type="InterPro" id="IPR001374">
    <property type="entry name" value="R3H_dom"/>
</dbReference>
<dbReference type="SUPFAM" id="SSF82708">
    <property type="entry name" value="R3H domain"/>
    <property type="match status" value="1"/>
</dbReference>
<feature type="region of interest" description="Disordered" evidence="9">
    <location>
        <begin position="95"/>
        <end position="206"/>
    </location>
</feature>
<feature type="compositionally biased region" description="Basic and acidic residues" evidence="9">
    <location>
        <begin position="161"/>
        <end position="175"/>
    </location>
</feature>
<evidence type="ECO:0000313" key="12">
    <source>
        <dbReference type="EMBL" id="KAK6952700.1"/>
    </source>
</evidence>
<dbReference type="InterPro" id="IPR051189">
    <property type="entry name" value="Splicing_assoc_domain"/>
</dbReference>
<evidence type="ECO:0000256" key="6">
    <source>
        <dbReference type="ARBA" id="ARBA00022664"/>
    </source>
</evidence>
<feature type="compositionally biased region" description="Polar residues" evidence="9">
    <location>
        <begin position="133"/>
        <end position="160"/>
    </location>
</feature>
<reference evidence="12 13" key="1">
    <citation type="journal article" date="2024" name="Front Chem Biol">
        <title>Unveiling the potential of Daldinia eschscholtzii MFLUCC 19-0629 through bioactivity and bioinformatics studies for enhanced sustainable agriculture production.</title>
        <authorList>
            <person name="Brooks S."/>
            <person name="Weaver J.A."/>
            <person name="Klomchit A."/>
            <person name="Alharthi S.A."/>
            <person name="Onlamun T."/>
            <person name="Nurani R."/>
            <person name="Vong T.K."/>
            <person name="Alberti F."/>
            <person name="Greco C."/>
        </authorList>
    </citation>
    <scope>NUCLEOTIDE SEQUENCE [LARGE SCALE GENOMIC DNA]</scope>
    <source>
        <strain evidence="12">MFLUCC 19-0629</strain>
    </source>
</reference>
<evidence type="ECO:0000256" key="1">
    <source>
        <dbReference type="ARBA" id="ARBA00004123"/>
    </source>
</evidence>
<dbReference type="CDD" id="cd02646">
    <property type="entry name" value="R3H_G-patch"/>
    <property type="match status" value="1"/>
</dbReference>
<feature type="domain" description="R3H" evidence="11">
    <location>
        <begin position="489"/>
        <end position="551"/>
    </location>
</feature>
<dbReference type="AlphaFoldDB" id="A0AAX6MJ68"/>
<evidence type="ECO:0000256" key="5">
    <source>
        <dbReference type="ARBA" id="ARBA00022490"/>
    </source>
</evidence>
<feature type="region of interest" description="Disordered" evidence="9">
    <location>
        <begin position="1"/>
        <end position="47"/>
    </location>
</feature>
<dbReference type="GO" id="GO:0005737">
    <property type="term" value="C:cytoplasm"/>
    <property type="evidence" value="ECO:0007669"/>
    <property type="project" value="UniProtKB-SubCell"/>
</dbReference>
<feature type="domain" description="G-patch" evidence="10">
    <location>
        <begin position="622"/>
        <end position="667"/>
    </location>
</feature>
<feature type="region of interest" description="Disordered" evidence="9">
    <location>
        <begin position="222"/>
        <end position="265"/>
    </location>
</feature>
<dbReference type="EMBL" id="JBANMG010000005">
    <property type="protein sequence ID" value="KAK6952700.1"/>
    <property type="molecule type" value="Genomic_DNA"/>
</dbReference>
<dbReference type="Pfam" id="PF01585">
    <property type="entry name" value="G-patch"/>
    <property type="match status" value="1"/>
</dbReference>
<feature type="compositionally biased region" description="Basic residues" evidence="9">
    <location>
        <begin position="381"/>
        <end position="397"/>
    </location>
</feature>
<evidence type="ECO:0000259" key="10">
    <source>
        <dbReference type="PROSITE" id="PS50174"/>
    </source>
</evidence>
<evidence type="ECO:0000256" key="3">
    <source>
        <dbReference type="ARBA" id="ARBA00010306"/>
    </source>
</evidence>
<evidence type="ECO:0000256" key="7">
    <source>
        <dbReference type="ARBA" id="ARBA00023187"/>
    </source>
</evidence>
<dbReference type="Proteomes" id="UP001369815">
    <property type="component" value="Unassembled WGS sequence"/>
</dbReference>
<sequence>MAKHKRGGAGPKFKGQRFPHRKNPLFANRSGEYSGNNSSPVSQSFVRPHGYTLADEARNTAYNRRGARGNDAKLRYKPVTFISAGFMDPLEDLNVQLTTSNQPQESTGPAKRSSVAASPIIDVNLLEDYVSPSPGQVPSRGTQPSPASRSHTVPTKISTTDNRHPTDSESDHDGESSEEVILFKGRDRTRKEPISSEVKDETNADSLELHELGLELEQVIEETIHPEPSKSGHAVKEDDYIPMNSKPKTRGRRYKANQSTTSDDEAAIIADYMANIRDWEEEDDESQHLGVGSYGFSVLRDLGGTDSDAVPDEVSSEDDTDRSSEEVEGETDEENRRRHLEAEDEHIARMLAKQEELGIGGDDVLLFVGEASDEWMTSHPAPRRKRKGDSKKAKIIQKKGQYPSATQMADAFDELDLMDWHRPSLNNFKKGLPTFDLSDSELEEAMRLAHQRDRLKKAEKKRAREELRSQGLLGKNVNPNDLRIKYLGGMSLDDLANELEAFLLGSKEQLILPPFDKDTRKTVHALANKFKIKSQSAGKGKDRYPVLYRCKATLPFDRVTFDRTFGRVRQTWFPRVDANPRLVDETRILKRAEARSGKSRFKSSLTYREGDIVGQNAVEIGSENKGRTMLEKMGWSKGMALGSEENKGIMVPITHVVKKSKAGLGDA</sequence>
<accession>A0AAX6MJ68</accession>
<gene>
    <name evidence="12" type="ORF">Daesc_004992</name>
</gene>
<dbReference type="GO" id="GO:0003676">
    <property type="term" value="F:nucleic acid binding"/>
    <property type="evidence" value="ECO:0007669"/>
    <property type="project" value="UniProtKB-UniRule"/>
</dbReference>
<protein>
    <recommendedName>
        <fullName evidence="4">Protein SQS1</fullName>
    </recommendedName>
</protein>
<feature type="compositionally biased region" description="Acidic residues" evidence="9">
    <location>
        <begin position="309"/>
        <end position="333"/>
    </location>
</feature>
<dbReference type="SMART" id="SM00443">
    <property type="entry name" value="G_patch"/>
    <property type="match status" value="1"/>
</dbReference>
<dbReference type="GO" id="GO:0008380">
    <property type="term" value="P:RNA splicing"/>
    <property type="evidence" value="ECO:0007669"/>
    <property type="project" value="UniProtKB-KW"/>
</dbReference>
<feature type="compositionally biased region" description="Basic and acidic residues" evidence="9">
    <location>
        <begin position="184"/>
        <end position="206"/>
    </location>
</feature>